<name>A0ABN9QF32_9DINO</name>
<accession>A0ABN9QF32</accession>
<reference evidence="2" key="1">
    <citation type="submission" date="2023-10" db="EMBL/GenBank/DDBJ databases">
        <authorList>
            <person name="Chen Y."/>
            <person name="Shah S."/>
            <person name="Dougan E. K."/>
            <person name="Thang M."/>
            <person name="Chan C."/>
        </authorList>
    </citation>
    <scope>NUCLEOTIDE SEQUENCE [LARGE SCALE GENOMIC DNA]</scope>
</reference>
<evidence type="ECO:0000313" key="2">
    <source>
        <dbReference type="EMBL" id="CAK0804565.1"/>
    </source>
</evidence>
<comment type="caution">
    <text evidence="2">The sequence shown here is derived from an EMBL/GenBank/DDBJ whole genome shotgun (WGS) entry which is preliminary data.</text>
</comment>
<feature type="region of interest" description="Disordered" evidence="1">
    <location>
        <begin position="134"/>
        <end position="163"/>
    </location>
</feature>
<dbReference type="EMBL" id="CAUYUJ010003262">
    <property type="protein sequence ID" value="CAK0804565.1"/>
    <property type="molecule type" value="Genomic_DNA"/>
</dbReference>
<sequence length="189" mass="20308">RFCLQGTRHGSRPRSPPRAVMFGRWARHAGAAAGVALPASELGRRRRALRTEGPAAPSPGAAARPRGCLMVGTGEYVTGFVGGKGADSDKSCGVLALVCLDLRSRGKIGAGPGRCFAELRLCLVCRRWEGRAGDQAEPNEHNKTKAARTPTFRSSPDLRGHGAYPPLTRSFVLALGRPPRRCPWRWESA</sequence>
<feature type="non-terminal residue" evidence="2">
    <location>
        <position position="189"/>
    </location>
</feature>
<gene>
    <name evidence="2" type="ORF">PCOR1329_LOCUS11323</name>
</gene>
<evidence type="ECO:0000256" key="1">
    <source>
        <dbReference type="SAM" id="MobiDB-lite"/>
    </source>
</evidence>
<feature type="compositionally biased region" description="Basic and acidic residues" evidence="1">
    <location>
        <begin position="134"/>
        <end position="143"/>
    </location>
</feature>
<dbReference type="Proteomes" id="UP001189429">
    <property type="component" value="Unassembled WGS sequence"/>
</dbReference>
<organism evidence="2 3">
    <name type="scientific">Prorocentrum cordatum</name>
    <dbReference type="NCBI Taxonomy" id="2364126"/>
    <lineage>
        <taxon>Eukaryota</taxon>
        <taxon>Sar</taxon>
        <taxon>Alveolata</taxon>
        <taxon>Dinophyceae</taxon>
        <taxon>Prorocentrales</taxon>
        <taxon>Prorocentraceae</taxon>
        <taxon>Prorocentrum</taxon>
    </lineage>
</organism>
<evidence type="ECO:0000313" key="3">
    <source>
        <dbReference type="Proteomes" id="UP001189429"/>
    </source>
</evidence>
<protein>
    <submittedName>
        <fullName evidence="2">Uncharacterized protein</fullName>
    </submittedName>
</protein>
<feature type="non-terminal residue" evidence="2">
    <location>
        <position position="1"/>
    </location>
</feature>
<keyword evidence="3" id="KW-1185">Reference proteome</keyword>
<proteinExistence type="predicted"/>